<evidence type="ECO:0000313" key="6">
    <source>
        <dbReference type="Proteomes" id="UP000245959"/>
    </source>
</evidence>
<dbReference type="SUPFAM" id="SSF52833">
    <property type="entry name" value="Thioredoxin-like"/>
    <property type="match status" value="1"/>
</dbReference>
<evidence type="ECO:0000313" key="5">
    <source>
        <dbReference type="EMBL" id="PVY44573.1"/>
    </source>
</evidence>
<dbReference type="AlphaFoldDB" id="A0A2U1B7B9"/>
<dbReference type="PANTHER" id="PTHR15337:SF11">
    <property type="entry name" value="THIOREDOXIN DOMAIN-CONTAINING PROTEIN"/>
    <property type="match status" value="1"/>
</dbReference>
<dbReference type="InterPro" id="IPR012336">
    <property type="entry name" value="Thioredoxin-like_fold"/>
</dbReference>
<dbReference type="Proteomes" id="UP000576225">
    <property type="component" value="Unassembled WGS sequence"/>
</dbReference>
<dbReference type="Proteomes" id="UP000245959">
    <property type="component" value="Unassembled WGS sequence"/>
</dbReference>
<dbReference type="Gene3D" id="3.40.30.10">
    <property type="entry name" value="Glutaredoxin"/>
    <property type="match status" value="1"/>
</dbReference>
<dbReference type="PROSITE" id="PS51352">
    <property type="entry name" value="THIOREDOXIN_2"/>
    <property type="match status" value="1"/>
</dbReference>
<feature type="domain" description="Thioredoxin" evidence="3">
    <location>
        <begin position="23"/>
        <end position="165"/>
    </location>
</feature>
<keyword evidence="1 2" id="KW-0732">Signal</keyword>
<comment type="caution">
    <text evidence="5">The sequence shown here is derived from an EMBL/GenBank/DDBJ whole genome shotgun (WGS) entry which is preliminary data.</text>
</comment>
<sequence length="165" mass="18211">MKKMWMSLLAAVAMIAGSAAGYAAETSKAEPVLLPGVPDKNWFTDYRQALARAKAEKLPVVALFTGADWCPACLQLEAEVLSKPEWKKSVDGKAVLLFLNFPDKKSSWPKELLEQNEKLKEHYKVEGFPTTLILNADGRTVGLIDGYMPGGYWPNNLSRILAALE</sequence>
<proteinExistence type="predicted"/>
<dbReference type="InterPro" id="IPR036249">
    <property type="entry name" value="Thioredoxin-like_sf"/>
</dbReference>
<evidence type="ECO:0000256" key="2">
    <source>
        <dbReference type="SAM" id="SignalP"/>
    </source>
</evidence>
<evidence type="ECO:0000313" key="4">
    <source>
        <dbReference type="EMBL" id="NMD88249.1"/>
    </source>
</evidence>
<keyword evidence="6" id="KW-1185">Reference proteome</keyword>
<evidence type="ECO:0000313" key="7">
    <source>
        <dbReference type="Proteomes" id="UP000576225"/>
    </source>
</evidence>
<gene>
    <name evidence="5" type="ORF">C8D82_10691</name>
    <name evidence="4" type="ORF">HF882_16815</name>
</gene>
<dbReference type="PANTHER" id="PTHR15337">
    <property type="entry name" value="ANTERIOR GRADIENT PROTEIN-RELATED"/>
    <property type="match status" value="1"/>
</dbReference>
<evidence type="ECO:0000256" key="1">
    <source>
        <dbReference type="ARBA" id="ARBA00022729"/>
    </source>
</evidence>
<reference evidence="4 7" key="2">
    <citation type="submission" date="2020-04" db="EMBL/GenBank/DDBJ databases">
        <authorList>
            <person name="Hitch T.C.A."/>
            <person name="Wylensek D."/>
            <person name="Clavel T."/>
        </authorList>
    </citation>
    <scope>NUCLEOTIDE SEQUENCE [LARGE SCALE GENOMIC DNA]</scope>
    <source>
        <strain evidence="4 7">COR2-253-APC-1A</strain>
    </source>
</reference>
<dbReference type="EMBL" id="QEKH01000006">
    <property type="protein sequence ID" value="PVY44573.1"/>
    <property type="molecule type" value="Genomic_DNA"/>
</dbReference>
<feature type="signal peptide" evidence="2">
    <location>
        <begin position="1"/>
        <end position="23"/>
    </location>
</feature>
<dbReference type="Pfam" id="PF13098">
    <property type="entry name" value="Thioredoxin_2"/>
    <property type="match status" value="1"/>
</dbReference>
<dbReference type="GeneID" id="78294525"/>
<reference evidence="5 6" key="1">
    <citation type="submission" date="2018-04" db="EMBL/GenBank/DDBJ databases">
        <title>Genomic Encyclopedia of Type Strains, Phase IV (KMG-IV): sequencing the most valuable type-strain genomes for metagenomic binning, comparative biology and taxonomic classification.</title>
        <authorList>
            <person name="Goeker M."/>
        </authorList>
    </citation>
    <scope>NUCLEOTIDE SEQUENCE [LARGE SCALE GENOMIC DNA]</scope>
    <source>
        <strain evidence="5 6">DSM 14823</strain>
    </source>
</reference>
<evidence type="ECO:0000259" key="3">
    <source>
        <dbReference type="PROSITE" id="PS51352"/>
    </source>
</evidence>
<dbReference type="RefSeq" id="WP_116883205.1">
    <property type="nucleotide sequence ID" value="NZ_CAJKCJ010000016.1"/>
</dbReference>
<dbReference type="InterPro" id="IPR051099">
    <property type="entry name" value="AGR/TXD"/>
</dbReference>
<dbReference type="InterPro" id="IPR013766">
    <property type="entry name" value="Thioredoxin_domain"/>
</dbReference>
<protein>
    <submittedName>
        <fullName evidence="4">Thioredoxin family protein</fullName>
    </submittedName>
    <submittedName>
        <fullName evidence="5">Thioredoxin-like protein</fullName>
    </submittedName>
</protein>
<accession>A0A2U1B7B9</accession>
<dbReference type="EMBL" id="JABAEW010000041">
    <property type="protein sequence ID" value="NMD88249.1"/>
    <property type="molecule type" value="Genomic_DNA"/>
</dbReference>
<organism evidence="5 6">
    <name type="scientific">Victivallis vadensis</name>
    <dbReference type="NCBI Taxonomy" id="172901"/>
    <lineage>
        <taxon>Bacteria</taxon>
        <taxon>Pseudomonadati</taxon>
        <taxon>Lentisphaerota</taxon>
        <taxon>Lentisphaeria</taxon>
        <taxon>Victivallales</taxon>
        <taxon>Victivallaceae</taxon>
        <taxon>Victivallis</taxon>
    </lineage>
</organism>
<name>A0A2U1B7B9_9BACT</name>
<feature type="chain" id="PRO_5033327230" evidence="2">
    <location>
        <begin position="24"/>
        <end position="165"/>
    </location>
</feature>